<proteinExistence type="inferred from homology"/>
<dbReference type="PROSITE" id="PS50801">
    <property type="entry name" value="STAS"/>
    <property type="match status" value="1"/>
</dbReference>
<keyword evidence="7" id="KW-0007">Acetylation</keyword>
<evidence type="ECO:0000313" key="10">
    <source>
        <dbReference type="Proteomes" id="UP000069654"/>
    </source>
</evidence>
<feature type="binding site" evidence="7">
    <location>
        <position position="259"/>
    </location>
    <ligand>
        <name>substrate</name>
    </ligand>
</feature>
<evidence type="ECO:0000259" key="8">
    <source>
        <dbReference type="PROSITE" id="PS50801"/>
    </source>
</evidence>
<comment type="caution">
    <text evidence="9">The sequence shown here is derived from an EMBL/GenBank/DDBJ whole genome shotgun (WGS) entry which is preliminary data.</text>
</comment>
<organism evidence="9 10">
    <name type="scientific">Mycolicibacterium thermoresistibile</name>
    <name type="common">Mycobacterium thermoresistibile</name>
    <dbReference type="NCBI Taxonomy" id="1797"/>
    <lineage>
        <taxon>Bacteria</taxon>
        <taxon>Bacillati</taxon>
        <taxon>Actinomycetota</taxon>
        <taxon>Actinomycetes</taxon>
        <taxon>Mycobacteriales</taxon>
        <taxon>Mycobacteriaceae</taxon>
        <taxon>Mycolicibacterium</taxon>
    </lineage>
</organism>
<dbReference type="PANTHER" id="PTHR12544:SF29">
    <property type="entry name" value="GLUTAMINASE"/>
    <property type="match status" value="1"/>
</dbReference>
<feature type="binding site" evidence="7">
    <location>
        <position position="241"/>
    </location>
    <ligand>
        <name>substrate</name>
    </ligand>
</feature>
<dbReference type="GO" id="GO:0006543">
    <property type="term" value="P:L-glutamine catabolic process"/>
    <property type="evidence" value="ECO:0007669"/>
    <property type="project" value="TreeGrafter"/>
</dbReference>
<dbReference type="STRING" id="1797.RMCT_2175"/>
<dbReference type="FunFam" id="3.40.710.10:FF:000005">
    <property type="entry name" value="Glutaminase"/>
    <property type="match status" value="1"/>
</dbReference>
<comment type="subunit">
    <text evidence="2 7">Homotetramer.</text>
</comment>
<evidence type="ECO:0000256" key="7">
    <source>
        <dbReference type="HAMAP-Rule" id="MF_00313"/>
    </source>
</evidence>
<feature type="binding site" evidence="7">
    <location>
        <position position="189"/>
    </location>
    <ligand>
        <name>substrate</name>
    </ligand>
</feature>
<dbReference type="GO" id="GO:0006537">
    <property type="term" value="P:glutamate biosynthetic process"/>
    <property type="evidence" value="ECO:0007669"/>
    <property type="project" value="TreeGrafter"/>
</dbReference>
<feature type="domain" description="STAS" evidence="8">
    <location>
        <begin position="315"/>
        <end position="397"/>
    </location>
</feature>
<evidence type="ECO:0000256" key="2">
    <source>
        <dbReference type="ARBA" id="ARBA00011881"/>
    </source>
</evidence>
<dbReference type="GO" id="GO:0004359">
    <property type="term" value="F:glutaminase activity"/>
    <property type="evidence" value="ECO:0007669"/>
    <property type="project" value="UniProtKB-UniRule"/>
</dbReference>
<dbReference type="InterPro" id="IPR002645">
    <property type="entry name" value="STAS_dom"/>
</dbReference>
<dbReference type="HAMAP" id="MF_00313">
    <property type="entry name" value="Glutaminase"/>
    <property type="match status" value="1"/>
</dbReference>
<dbReference type="SUPFAM" id="SSF56601">
    <property type="entry name" value="beta-lactamase/transpeptidase-like"/>
    <property type="match status" value="1"/>
</dbReference>
<dbReference type="InterPro" id="IPR036513">
    <property type="entry name" value="STAS_dom_sf"/>
</dbReference>
<dbReference type="AlphaFoldDB" id="A0A117IMG7"/>
<gene>
    <name evidence="7" type="primary">glsA</name>
    <name evidence="9" type="ORF">RMCT_2175</name>
</gene>
<feature type="binding site" evidence="7">
    <location>
        <position position="114"/>
    </location>
    <ligand>
        <name>substrate</name>
    </ligand>
</feature>
<dbReference type="Proteomes" id="UP000069654">
    <property type="component" value="Unassembled WGS sequence"/>
</dbReference>
<dbReference type="SUPFAM" id="SSF52091">
    <property type="entry name" value="SpoIIaa-like"/>
    <property type="match status" value="1"/>
</dbReference>
<dbReference type="OMA" id="RNPMINS"/>
<evidence type="ECO:0000256" key="3">
    <source>
        <dbReference type="ARBA" id="ARBA00012918"/>
    </source>
</evidence>
<name>A0A117IMG7_MYCTH</name>
<reference evidence="10" key="2">
    <citation type="submission" date="2016-02" db="EMBL/GenBank/DDBJ databases">
        <title>Draft genome sequence of five rapidly growing Mycobacterium species.</title>
        <authorList>
            <person name="Katahira K."/>
            <person name="Gotou Y."/>
            <person name="Iida K."/>
            <person name="Ogura Y."/>
            <person name="Hayashi T."/>
        </authorList>
    </citation>
    <scope>NUCLEOTIDE SEQUENCE [LARGE SCALE GENOMIC DNA]</scope>
    <source>
        <strain evidence="10">JCM6362</strain>
    </source>
</reference>
<dbReference type="EMBL" id="BCTB01000016">
    <property type="protein sequence ID" value="GAT15205.1"/>
    <property type="molecule type" value="Genomic_DNA"/>
</dbReference>
<reference evidence="9 10" key="1">
    <citation type="journal article" date="2016" name="Genome Announc.">
        <title>Draft Genome Sequences of Five Rapidly Growing Mycobacterium Species, M. thermoresistibile, M. fortuitum subsp. acetamidolyticum, M. canariasense, M. brisbanense, and M. novocastrense.</title>
        <authorList>
            <person name="Katahira K."/>
            <person name="Ogura Y."/>
            <person name="Gotoh Y."/>
            <person name="Hayashi T."/>
        </authorList>
    </citation>
    <scope>NUCLEOTIDE SEQUENCE [LARGE SCALE GENOMIC DNA]</scope>
    <source>
        <strain evidence="9 10">JCM6362</strain>
    </source>
</reference>
<sequence>MAELVQRYLDEILAEHADVTDGALADYIPELTRVDPSKFGLALELTDGFAYESGDARTQFTIQSISKPFTYALALDRIGHDAVDRKIGVEPSGEPFNEISVDDRTKTPKNPMINAGAIAAVSLIPAADPQERFAQILDFYSACAGRPLDVDEDVYRSEKASNSRNRAIAYMLQSFGVLDDDPDDVLDVYVRQCAIRVTSRDLAEMASTLARGGVHPATGRRVTSAAAVQRTLSVMMTCGMYDTTGDWVTSVGMPAKSGVGGGILAVLPGQLGIGVYSPLLDENGNSVRGGRVCRTLSARLGLHFLSVTRESRSIIRATRDVAPRVRVYELHGDLLFAGAEQTLRTVENDRADVDVAILEVSKVDDINDTARAMLAGMRESLTAVGKEGYVVDPDRRVIPTDGRSAGAVVFGTVEDAIAAARDHVEIQAGSANRVG</sequence>
<dbReference type="RefSeq" id="WP_003926063.1">
    <property type="nucleotide sequence ID" value="NZ_BCTB01000016.1"/>
</dbReference>
<evidence type="ECO:0000256" key="5">
    <source>
        <dbReference type="ARBA" id="ARBA00049534"/>
    </source>
</evidence>
<comment type="catalytic activity">
    <reaction evidence="5 7">
        <text>L-glutamine + H2O = L-glutamate + NH4(+)</text>
        <dbReference type="Rhea" id="RHEA:15889"/>
        <dbReference type="ChEBI" id="CHEBI:15377"/>
        <dbReference type="ChEBI" id="CHEBI:28938"/>
        <dbReference type="ChEBI" id="CHEBI:29985"/>
        <dbReference type="ChEBI" id="CHEBI:58359"/>
        <dbReference type="EC" id="3.5.1.2"/>
    </reaction>
</comment>
<evidence type="ECO:0000313" key="9">
    <source>
        <dbReference type="EMBL" id="GAT15205.1"/>
    </source>
</evidence>
<dbReference type="OrthoDB" id="9788822at2"/>
<dbReference type="EC" id="3.5.1.2" evidence="3 7"/>
<dbReference type="Pfam" id="PF04960">
    <property type="entry name" value="Glutaminase"/>
    <property type="match status" value="1"/>
</dbReference>
<comment type="similarity">
    <text evidence="1 7">Belongs to the glutaminase family.</text>
</comment>
<feature type="binding site" evidence="7">
    <location>
        <position position="158"/>
    </location>
    <ligand>
        <name>substrate</name>
    </ligand>
</feature>
<dbReference type="Gene3D" id="3.40.710.10">
    <property type="entry name" value="DD-peptidase/beta-lactamase superfamily"/>
    <property type="match status" value="1"/>
</dbReference>
<evidence type="ECO:0000256" key="1">
    <source>
        <dbReference type="ARBA" id="ARBA00011076"/>
    </source>
</evidence>
<protein>
    <recommendedName>
        <fullName evidence="6 7">Glutaminase</fullName>
        <ecNumber evidence="3 7">3.5.1.2</ecNumber>
    </recommendedName>
</protein>
<dbReference type="InterPro" id="IPR015868">
    <property type="entry name" value="Glutaminase"/>
</dbReference>
<keyword evidence="4 7" id="KW-0378">Hydrolase</keyword>
<evidence type="ECO:0000256" key="4">
    <source>
        <dbReference type="ARBA" id="ARBA00022801"/>
    </source>
</evidence>
<dbReference type="NCBIfam" id="TIGR03814">
    <property type="entry name" value="Gln_ase"/>
    <property type="match status" value="1"/>
</dbReference>
<dbReference type="PANTHER" id="PTHR12544">
    <property type="entry name" value="GLUTAMINASE"/>
    <property type="match status" value="1"/>
</dbReference>
<feature type="binding site" evidence="7">
    <location>
        <position position="165"/>
    </location>
    <ligand>
        <name>substrate</name>
    </ligand>
</feature>
<dbReference type="Gene3D" id="3.30.750.24">
    <property type="entry name" value="STAS domain"/>
    <property type="match status" value="1"/>
</dbReference>
<evidence type="ECO:0000256" key="6">
    <source>
        <dbReference type="ARBA" id="ARBA00070405"/>
    </source>
</evidence>
<feature type="binding site" evidence="7">
    <location>
        <position position="64"/>
    </location>
    <ligand>
        <name>substrate</name>
    </ligand>
</feature>
<dbReference type="InterPro" id="IPR012338">
    <property type="entry name" value="Beta-lactam/transpept-like"/>
</dbReference>
<accession>A0A117IMG7</accession>